<feature type="region of interest" description="Disordered" evidence="1">
    <location>
        <begin position="242"/>
        <end position="265"/>
    </location>
</feature>
<dbReference type="OrthoDB" id="31247at2157"/>
<sequence length="265" mass="28350">MPAGEIQFVYSAKEMPKFATEPRLVCGFPGSGYVGKLAIDHLIQELHATHLADIYSSSFPPQVMIRTDGTADLMKNSIFSWQGKETSLLLLTGDSQPSDPDSEYALAEHILDFGAQFGAKQVFTLAAYITGVFVDKPRVFGTATDASLVGNFASHGVSLMDSGSITGMNGLVIGIAKLRGIKGTCLLGETSGYVVDAKASKAVLETLLSIIGINVDMSNLEKRAKDTEMLIQTIEQQMAAGRGGLAQEGQQQQQPQKPRNTGYIS</sequence>
<dbReference type="NCBIfam" id="TIGR00162">
    <property type="entry name" value="proteasome assembly chaperone family protein"/>
    <property type="match status" value="1"/>
</dbReference>
<dbReference type="HOGENOM" id="CLU_075000_1_1_2"/>
<evidence type="ECO:0000313" key="2">
    <source>
        <dbReference type="EMBL" id="AIF84182.1"/>
    </source>
</evidence>
<feature type="compositionally biased region" description="Low complexity" evidence="1">
    <location>
        <begin position="247"/>
        <end position="256"/>
    </location>
</feature>
<dbReference type="PANTHER" id="PTHR35610:SF7">
    <property type="entry name" value="3-ISOPROPYLMALATE DEHYDRATASE"/>
    <property type="match status" value="1"/>
</dbReference>
<keyword evidence="3" id="KW-1185">Reference proteome</keyword>
<dbReference type="STRING" id="1459636.NTE_02127"/>
<organism evidence="2 3">
    <name type="scientific">Candidatus Nitrososphaera evergladensis SR1</name>
    <dbReference type="NCBI Taxonomy" id="1459636"/>
    <lineage>
        <taxon>Archaea</taxon>
        <taxon>Nitrososphaerota</taxon>
        <taxon>Nitrososphaeria</taxon>
        <taxon>Nitrososphaerales</taxon>
        <taxon>Nitrososphaeraceae</taxon>
        <taxon>Nitrososphaera</taxon>
    </lineage>
</organism>
<dbReference type="EMBL" id="CP007174">
    <property type="protein sequence ID" value="AIF84182.1"/>
    <property type="molecule type" value="Genomic_DNA"/>
</dbReference>
<dbReference type="eggNOG" id="arCOG00348">
    <property type="taxonomic scope" value="Archaea"/>
</dbReference>
<dbReference type="RefSeq" id="WP_148700804.1">
    <property type="nucleotide sequence ID" value="NZ_CP007174.1"/>
</dbReference>
<gene>
    <name evidence="2" type="ORF">NTE_02127</name>
</gene>
<dbReference type="InterPro" id="IPR038389">
    <property type="entry name" value="PSMG2_sf"/>
</dbReference>
<evidence type="ECO:0000256" key="1">
    <source>
        <dbReference type="SAM" id="MobiDB-lite"/>
    </source>
</evidence>
<protein>
    <submittedName>
        <fullName evidence="2">TIGR00162 family protein</fullName>
    </submittedName>
</protein>
<dbReference type="Proteomes" id="UP000028194">
    <property type="component" value="Chromosome"/>
</dbReference>
<proteinExistence type="predicted"/>
<dbReference type="GeneID" id="41597855"/>
<accession>A0A075MTU1</accession>
<evidence type="ECO:0000313" key="3">
    <source>
        <dbReference type="Proteomes" id="UP000028194"/>
    </source>
</evidence>
<name>A0A075MTU1_9ARCH</name>
<dbReference type="PANTHER" id="PTHR35610">
    <property type="entry name" value="3-ISOPROPYLMALATE DEHYDRATASE-RELATED"/>
    <property type="match status" value="1"/>
</dbReference>
<dbReference type="Pfam" id="PF09754">
    <property type="entry name" value="PAC2"/>
    <property type="match status" value="1"/>
</dbReference>
<dbReference type="InterPro" id="IPR004426">
    <property type="entry name" value="MJ1210-like"/>
</dbReference>
<dbReference type="SUPFAM" id="SSF159659">
    <property type="entry name" value="Cgl1923-like"/>
    <property type="match status" value="1"/>
</dbReference>
<dbReference type="KEGG" id="nev:NTE_02127"/>
<reference evidence="2 3" key="1">
    <citation type="journal article" date="2014" name="PLoS ONE">
        <title>Genome Sequence of Candidatus Nitrososphaera evergladensis from Group I.1b Enriched from Everglades Soil Reveals Novel Genomic Features of the Ammonia-Oxidizing Archaea.</title>
        <authorList>
            <person name="Zhalnina K.V."/>
            <person name="Dias R."/>
            <person name="Leonard M.T."/>
            <person name="Dorr de Quadros P."/>
            <person name="Camargo F.A."/>
            <person name="Drew J.C."/>
            <person name="Farmerie W.G."/>
            <person name="Daroub S.H."/>
            <person name="Triplett E.W."/>
        </authorList>
    </citation>
    <scope>NUCLEOTIDE SEQUENCE [LARGE SCALE GENOMIC DNA]</scope>
    <source>
        <strain evidence="2 3">SR1</strain>
    </source>
</reference>
<dbReference type="InterPro" id="IPR019151">
    <property type="entry name" value="Proteasome_assmbl_chaperone_2"/>
</dbReference>
<dbReference type="Gene3D" id="3.40.50.10900">
    <property type="entry name" value="PAC-like subunit"/>
    <property type="match status" value="1"/>
</dbReference>
<dbReference type="AlphaFoldDB" id="A0A075MTU1"/>